<evidence type="ECO:0000256" key="4">
    <source>
        <dbReference type="ARBA" id="ARBA00022454"/>
    </source>
</evidence>
<dbReference type="PANTHER" id="PTHR15832:SF1">
    <property type="entry name" value="HETEROCHROMATIN PROTEIN 1-BINDING PROTEIN 3"/>
    <property type="match status" value="1"/>
</dbReference>
<dbReference type="GO" id="GO:0005634">
    <property type="term" value="C:nucleus"/>
    <property type="evidence" value="ECO:0007669"/>
    <property type="project" value="UniProtKB-SubCell"/>
</dbReference>
<feature type="compositionally biased region" description="Basic residues" evidence="8">
    <location>
        <begin position="650"/>
        <end position="664"/>
    </location>
</feature>
<feature type="domain" description="H15" evidence="9">
    <location>
        <begin position="141"/>
        <end position="217"/>
    </location>
</feature>
<dbReference type="Gene3D" id="1.10.10.10">
    <property type="entry name" value="Winged helix-like DNA-binding domain superfamily/Winged helix DNA-binding domain"/>
    <property type="match status" value="3"/>
</dbReference>
<feature type="compositionally biased region" description="Basic and acidic residues" evidence="8">
    <location>
        <begin position="74"/>
        <end position="84"/>
    </location>
</feature>
<dbReference type="InterPro" id="IPR036388">
    <property type="entry name" value="WH-like_DNA-bd_sf"/>
</dbReference>
<dbReference type="GO" id="GO:0003677">
    <property type="term" value="F:DNA binding"/>
    <property type="evidence" value="ECO:0007669"/>
    <property type="project" value="UniProtKB-KW"/>
</dbReference>
<feature type="compositionally biased region" description="Basic and acidic residues" evidence="8">
    <location>
        <begin position="577"/>
        <end position="603"/>
    </location>
</feature>
<evidence type="ECO:0000256" key="8">
    <source>
        <dbReference type="SAM" id="MobiDB-lite"/>
    </source>
</evidence>
<dbReference type="RefSeq" id="XP_013864955.1">
    <property type="nucleotide sequence ID" value="XM_014009501.1"/>
</dbReference>
<keyword evidence="6" id="KW-0238">DNA-binding</keyword>
<dbReference type="CTD" id="50809"/>
<dbReference type="InterPro" id="IPR036390">
    <property type="entry name" value="WH_DNA-bd_sf"/>
</dbReference>
<name>A0A2I4BB43_AUSLI</name>
<feature type="compositionally biased region" description="Basic residues" evidence="8">
    <location>
        <begin position="515"/>
        <end position="536"/>
    </location>
</feature>
<feature type="compositionally biased region" description="Basic residues" evidence="8">
    <location>
        <begin position="444"/>
        <end position="465"/>
    </location>
</feature>
<dbReference type="OrthoDB" id="7684689at2759"/>
<feature type="compositionally biased region" description="Acidic residues" evidence="8">
    <location>
        <begin position="420"/>
        <end position="440"/>
    </location>
</feature>
<feature type="compositionally biased region" description="Basic and acidic residues" evidence="8">
    <location>
        <begin position="633"/>
        <end position="649"/>
    </location>
</feature>
<evidence type="ECO:0000256" key="7">
    <source>
        <dbReference type="ARBA" id="ARBA00023242"/>
    </source>
</evidence>
<dbReference type="STRING" id="52670.A0A2I4BB43"/>
<feature type="compositionally biased region" description="Acidic residues" evidence="8">
    <location>
        <begin position="27"/>
        <end position="39"/>
    </location>
</feature>
<sequence>MPIRRAAATPPAQEKAPSAAEEREPEASDEESPSPDEEQAASSAAGAEDGEGENSGDTHPDKNEDDAEEEGAEDEKKDEKDVKCPDCEAGQCTTHCFVLLLRLKDGYKYEKSKTKKVKRTIPAWASVTASKNIPVTNYAGTQCRVDSVLIEAIMSSKDKAGISFQSLMKYILKKYPNMELDKKKKFLIKKAMKKHVEKGTVKQLKGKGLSGRFAIGKKPPPSKKGRQKQESLGDALPLIFTRLCEPKEASYTLIKKYLKQHFPNFNIENRPDVLKTALGKAVEKGHLEQVTGKGAQGTFQLKHSGKDAQLKGSTLEDAITVAIVAMNEPKTCSATSLRKYLIDSNKDVKEHLVVANLKRTLTKCKVLGWMKVINEVHMFSYFVYPCFKVLSFVFSPKILYPDNFKELPKKPTRRRHTADSSDEEEEEEEDEEEEESESEDEAPRKRRSKALSRTNRRPPPSKRAQRASPSKAKSRGRTPAKKSPVKAAASSAKKGGRKQSAVKKESTATPVKRGAPSRKPKKPAVKRLSQRATKKPVYKESSPEPEESEESEVEEEPTRGGSKRARRESSPDEPEVEKETKRGGSKRSKPESSPKAPKAEKATARGGSKRSKPEETTPEEPPVKKQATKGGSKRHEPESSPEKADVKKEKSNKKSPRKSKRGKN</sequence>
<dbReference type="Pfam" id="PF00538">
    <property type="entry name" value="Linker_histone"/>
    <property type="match status" value="3"/>
</dbReference>
<evidence type="ECO:0000256" key="3">
    <source>
        <dbReference type="ARBA" id="ARBA00019297"/>
    </source>
</evidence>
<feature type="region of interest" description="Disordered" evidence="8">
    <location>
        <begin position="1"/>
        <end position="84"/>
    </location>
</feature>
<dbReference type="AlphaFoldDB" id="A0A2I4BB43"/>
<protein>
    <recommendedName>
        <fullName evidence="3">Heterochromatin protein 1-binding protein 3</fullName>
    </recommendedName>
</protein>
<feature type="compositionally biased region" description="Basic residues" evidence="8">
    <location>
        <begin position="472"/>
        <end position="484"/>
    </location>
</feature>
<evidence type="ECO:0000313" key="10">
    <source>
        <dbReference type="Proteomes" id="UP000192220"/>
    </source>
</evidence>
<dbReference type="GO" id="GO:0031491">
    <property type="term" value="F:nucleosome binding"/>
    <property type="evidence" value="ECO:0007669"/>
    <property type="project" value="TreeGrafter"/>
</dbReference>
<dbReference type="GO" id="GO:0000786">
    <property type="term" value="C:nucleosome"/>
    <property type="evidence" value="ECO:0007669"/>
    <property type="project" value="InterPro"/>
</dbReference>
<feature type="domain" description="H15" evidence="9">
    <location>
        <begin position="228"/>
        <end position="303"/>
    </location>
</feature>
<evidence type="ECO:0000256" key="5">
    <source>
        <dbReference type="ARBA" id="ARBA00022737"/>
    </source>
</evidence>
<organism evidence="10 11">
    <name type="scientific">Austrofundulus limnaeus</name>
    <name type="common">Annual killifish</name>
    <dbReference type="NCBI Taxonomy" id="52670"/>
    <lineage>
        <taxon>Eukaryota</taxon>
        <taxon>Metazoa</taxon>
        <taxon>Chordata</taxon>
        <taxon>Craniata</taxon>
        <taxon>Vertebrata</taxon>
        <taxon>Euteleostomi</taxon>
        <taxon>Actinopterygii</taxon>
        <taxon>Neopterygii</taxon>
        <taxon>Teleostei</taxon>
        <taxon>Neoteleostei</taxon>
        <taxon>Acanthomorphata</taxon>
        <taxon>Ovalentaria</taxon>
        <taxon>Atherinomorphae</taxon>
        <taxon>Cyprinodontiformes</taxon>
        <taxon>Rivulidae</taxon>
        <taxon>Austrofundulus</taxon>
    </lineage>
</organism>
<evidence type="ECO:0000256" key="1">
    <source>
        <dbReference type="ARBA" id="ARBA00004123"/>
    </source>
</evidence>
<evidence type="ECO:0000259" key="9">
    <source>
        <dbReference type="PROSITE" id="PS51504"/>
    </source>
</evidence>
<accession>A0A2I4BB43</accession>
<dbReference type="SMART" id="SM00526">
    <property type="entry name" value="H15"/>
    <property type="match status" value="3"/>
</dbReference>
<keyword evidence="5" id="KW-0677">Repeat</keyword>
<dbReference type="Proteomes" id="UP000192220">
    <property type="component" value="Unplaced"/>
</dbReference>
<dbReference type="KEGG" id="alim:106518284"/>
<dbReference type="PANTHER" id="PTHR15832">
    <property type="entry name" value="SHC (SRC HOMOLOGY DOMAIN C-TERMINAL) ADAPTOR HOMOLOG"/>
    <property type="match status" value="1"/>
</dbReference>
<feature type="region of interest" description="Disordered" evidence="8">
    <location>
        <begin position="404"/>
        <end position="664"/>
    </location>
</feature>
<evidence type="ECO:0000256" key="2">
    <source>
        <dbReference type="ARBA" id="ARBA00004286"/>
    </source>
</evidence>
<feature type="compositionally biased region" description="Acidic residues" evidence="8">
    <location>
        <begin position="543"/>
        <end position="555"/>
    </location>
</feature>
<reference evidence="11" key="1">
    <citation type="submission" date="2025-08" db="UniProtKB">
        <authorList>
            <consortium name="RefSeq"/>
        </authorList>
    </citation>
    <scope>IDENTIFICATION</scope>
    <source>
        <strain evidence="11">Quisiro</strain>
        <tissue evidence="11">Liver</tissue>
    </source>
</reference>
<feature type="compositionally biased region" description="Acidic residues" evidence="8">
    <location>
        <begin position="63"/>
        <end position="73"/>
    </location>
</feature>
<dbReference type="SUPFAM" id="SSF46785">
    <property type="entry name" value="Winged helix' DNA-binding domain"/>
    <property type="match status" value="3"/>
</dbReference>
<dbReference type="GO" id="GO:0070828">
    <property type="term" value="P:heterochromatin organization"/>
    <property type="evidence" value="ECO:0007669"/>
    <property type="project" value="TreeGrafter"/>
</dbReference>
<gene>
    <name evidence="11" type="primary">hp1bp3</name>
</gene>
<evidence type="ECO:0000256" key="6">
    <source>
        <dbReference type="ARBA" id="ARBA00023125"/>
    </source>
</evidence>
<dbReference type="GeneID" id="106518284"/>
<comment type="subcellular location">
    <subcellularLocation>
        <location evidence="2">Chromosome</location>
    </subcellularLocation>
    <subcellularLocation>
        <location evidence="1">Nucleus</location>
    </subcellularLocation>
</comment>
<dbReference type="GO" id="GO:0006334">
    <property type="term" value="P:nucleosome assembly"/>
    <property type="evidence" value="ECO:0007669"/>
    <property type="project" value="InterPro"/>
</dbReference>
<proteinExistence type="predicted"/>
<keyword evidence="10" id="KW-1185">Reference proteome</keyword>
<keyword evidence="4" id="KW-0158">Chromosome</keyword>
<dbReference type="CDD" id="cd00073">
    <property type="entry name" value="H15"/>
    <property type="match status" value="1"/>
</dbReference>
<dbReference type="InterPro" id="IPR005818">
    <property type="entry name" value="Histone_H1/H5_H15"/>
</dbReference>
<keyword evidence="7" id="KW-0539">Nucleus</keyword>
<evidence type="ECO:0000313" key="11">
    <source>
        <dbReference type="RefSeq" id="XP_013864955.1"/>
    </source>
</evidence>
<dbReference type="PROSITE" id="PS51504">
    <property type="entry name" value="H15"/>
    <property type="match status" value="2"/>
</dbReference>
<dbReference type="InParanoid" id="A0A2I4BB43"/>